<organism evidence="1 2">
    <name type="scientific">Enterobacteria phage SEGD1</name>
    <dbReference type="NCBI Taxonomy" id="1805456"/>
    <lineage>
        <taxon>Viruses</taxon>
        <taxon>Duplodnaviria</taxon>
        <taxon>Heunggongvirae</taxon>
        <taxon>Uroviricota</taxon>
        <taxon>Caudoviricetes</taxon>
        <taxon>Chimalliviridae</taxon>
        <taxon>Seoulvirus</taxon>
        <taxon>Seoulvirus SPN3US</taxon>
    </lineage>
</organism>
<evidence type="ECO:0000313" key="2">
    <source>
        <dbReference type="Proteomes" id="UP000223976"/>
    </source>
</evidence>
<dbReference type="Proteomes" id="UP000223976">
    <property type="component" value="Segment"/>
</dbReference>
<protein>
    <submittedName>
        <fullName evidence="1">Uncharacterized protein</fullName>
    </submittedName>
</protein>
<proteinExistence type="predicted"/>
<reference evidence="1 2" key="1">
    <citation type="submission" date="2016-02" db="EMBL/GenBank/DDBJ databases">
        <title>Complete genome sequence of a polyvalent bacteriophage, SEGD1, simultaneously inhibiting both Salmonella enterica and Escherichia coli O157:H7.</title>
        <authorList>
            <person name="Fan J."/>
            <person name="Ma J."/>
        </authorList>
    </citation>
    <scope>NUCLEOTIDE SEQUENCE [LARGE SCALE GENOMIC DNA]</scope>
</reference>
<evidence type="ECO:0000313" key="1">
    <source>
        <dbReference type="EMBL" id="AMR59750.1"/>
    </source>
</evidence>
<gene>
    <name evidence="1" type="ORF">SEGD1_101</name>
</gene>
<sequence>MSEMILDSLFLITVANINKNGNLPEYVDISRHGFKRRYQIGKVLEIACLVTNMRRPVEGCSVKHAQMILGRAISEVRRKRRRAPYRFYPNSTKQVVGEGEGVVDLREASCNVGGIARDWLMSIISKHPRTPTPQEGQAVLALMRKTHLVITDTPNQAARMQHYLACRGFTTLAVPSEYATDIKLPPVPEWSEPKVDHQ</sequence>
<name>A0A142IIG2_9CAUD</name>
<accession>A0A142IIG2</accession>
<dbReference type="EMBL" id="KU726251">
    <property type="protein sequence ID" value="AMR59750.1"/>
    <property type="molecule type" value="Genomic_DNA"/>
</dbReference>